<accession>A0A412CFH7</accession>
<dbReference type="PRINTS" id="PR01836">
    <property type="entry name" value="MGATPASE"/>
</dbReference>
<keyword evidence="14 20" id="KW-1133">Transmembrane helix</keyword>
<reference evidence="22 23" key="1">
    <citation type="submission" date="2018-08" db="EMBL/GenBank/DDBJ databases">
        <title>A genome reference for cultivated species of the human gut microbiota.</title>
        <authorList>
            <person name="Zou Y."/>
            <person name="Xue W."/>
            <person name="Luo G."/>
        </authorList>
    </citation>
    <scope>NUCLEOTIDE SEQUENCE [LARGE SCALE GENOMIC DNA]</scope>
    <source>
        <strain evidence="22 23">AF27-12</strain>
    </source>
</reference>
<feature type="domain" description="OmpR/PhoB-type" evidence="21">
    <location>
        <begin position="787"/>
        <end position="892"/>
    </location>
</feature>
<dbReference type="EMBL" id="QRTP01000007">
    <property type="protein sequence ID" value="RGQ84597.1"/>
    <property type="molecule type" value="Genomic_DNA"/>
</dbReference>
<dbReference type="PROSITE" id="PS00154">
    <property type="entry name" value="ATPASE_E1_E2"/>
    <property type="match status" value="1"/>
</dbReference>
<dbReference type="EC" id="7.2.2.14" evidence="4"/>
<keyword evidence="13" id="KW-1278">Translocase</keyword>
<dbReference type="InterPro" id="IPR023299">
    <property type="entry name" value="ATPase_P-typ_cyto_dom_N"/>
</dbReference>
<feature type="transmembrane region" description="Helical" evidence="20">
    <location>
        <begin position="289"/>
        <end position="313"/>
    </location>
</feature>
<evidence type="ECO:0000256" key="13">
    <source>
        <dbReference type="ARBA" id="ARBA00022967"/>
    </source>
</evidence>
<dbReference type="SFLD" id="SFLDF00027">
    <property type="entry name" value="p-type_atpase"/>
    <property type="match status" value="1"/>
</dbReference>
<dbReference type="AlphaFoldDB" id="A0A412CFH7"/>
<keyword evidence="7" id="KW-0997">Cell inner membrane</keyword>
<evidence type="ECO:0000256" key="11">
    <source>
        <dbReference type="ARBA" id="ARBA00022840"/>
    </source>
</evidence>
<feature type="transmembrane region" description="Helical" evidence="20">
    <location>
        <begin position="96"/>
        <end position="116"/>
    </location>
</feature>
<evidence type="ECO:0000256" key="18">
    <source>
        <dbReference type="ARBA" id="ARBA00047295"/>
    </source>
</evidence>
<evidence type="ECO:0000256" key="3">
    <source>
        <dbReference type="ARBA" id="ARBA00008746"/>
    </source>
</evidence>
<keyword evidence="15 19" id="KW-0238">DNA-binding</keyword>
<dbReference type="Gene3D" id="1.20.1110.10">
    <property type="entry name" value="Calcium-transporting ATPase, transmembrane domain"/>
    <property type="match status" value="1"/>
</dbReference>
<comment type="function">
    <text evidence="1">Mediates magnesium influx to the cytosol.</text>
</comment>
<evidence type="ECO:0000256" key="1">
    <source>
        <dbReference type="ARBA" id="ARBA00003954"/>
    </source>
</evidence>
<dbReference type="GO" id="GO:0015444">
    <property type="term" value="F:P-type magnesium transporter activity"/>
    <property type="evidence" value="ECO:0007669"/>
    <property type="project" value="UniProtKB-EC"/>
</dbReference>
<dbReference type="SUPFAM" id="SSF46894">
    <property type="entry name" value="C-terminal effector domain of the bipartite response regulators"/>
    <property type="match status" value="1"/>
</dbReference>
<dbReference type="GO" id="GO:0003677">
    <property type="term" value="F:DNA binding"/>
    <property type="evidence" value="ECO:0007669"/>
    <property type="project" value="UniProtKB-UniRule"/>
</dbReference>
<dbReference type="InterPro" id="IPR018303">
    <property type="entry name" value="ATPase_P-typ_P_site"/>
</dbReference>
<dbReference type="InterPro" id="IPR023214">
    <property type="entry name" value="HAD_sf"/>
</dbReference>
<dbReference type="SMART" id="SM00862">
    <property type="entry name" value="Trans_reg_C"/>
    <property type="match status" value="1"/>
</dbReference>
<keyword evidence="10" id="KW-0547">Nucleotide-binding</keyword>
<feature type="transmembrane region" description="Helical" evidence="20">
    <location>
        <begin position="66"/>
        <end position="90"/>
    </location>
</feature>
<evidence type="ECO:0000256" key="10">
    <source>
        <dbReference type="ARBA" id="ARBA00022741"/>
    </source>
</evidence>
<evidence type="ECO:0000313" key="23">
    <source>
        <dbReference type="Proteomes" id="UP000286147"/>
    </source>
</evidence>
<comment type="subcellular location">
    <subcellularLocation>
        <location evidence="2">Cell inner membrane</location>
        <topology evidence="2">Multi-pass membrane protein</topology>
    </subcellularLocation>
</comment>
<dbReference type="Gene3D" id="2.70.150.10">
    <property type="entry name" value="Calcium-transporting ATPase, cytoplasmic transduction domain A"/>
    <property type="match status" value="1"/>
</dbReference>
<evidence type="ECO:0000256" key="9">
    <source>
        <dbReference type="ARBA" id="ARBA00022692"/>
    </source>
</evidence>
<keyword evidence="22" id="KW-0378">Hydrolase</keyword>
<keyword evidence="6" id="KW-1003">Cell membrane</keyword>
<evidence type="ECO:0000256" key="15">
    <source>
        <dbReference type="ARBA" id="ARBA00023125"/>
    </source>
</evidence>
<name>A0A412CFH7_9FIRM</name>
<evidence type="ECO:0000256" key="2">
    <source>
        <dbReference type="ARBA" id="ARBA00004429"/>
    </source>
</evidence>
<dbReference type="Pfam" id="PF00486">
    <property type="entry name" value="Trans_reg_C"/>
    <property type="match status" value="1"/>
</dbReference>
<comment type="similarity">
    <text evidence="3">Belongs to the cation transport ATPase (P-type) (TC 3.A.3) family. Type IIIB subfamily.</text>
</comment>
<dbReference type="SUPFAM" id="SSF56784">
    <property type="entry name" value="HAD-like"/>
    <property type="match status" value="1"/>
</dbReference>
<dbReference type="CDD" id="cd00383">
    <property type="entry name" value="trans_reg_C"/>
    <property type="match status" value="1"/>
</dbReference>
<dbReference type="Pfam" id="PF00122">
    <property type="entry name" value="E1-E2_ATPase"/>
    <property type="match status" value="1"/>
</dbReference>
<keyword evidence="16 20" id="KW-0472">Membrane</keyword>
<dbReference type="PANTHER" id="PTHR42861">
    <property type="entry name" value="CALCIUM-TRANSPORTING ATPASE"/>
    <property type="match status" value="1"/>
</dbReference>
<evidence type="ECO:0000256" key="8">
    <source>
        <dbReference type="ARBA" id="ARBA00022553"/>
    </source>
</evidence>
<evidence type="ECO:0000256" key="5">
    <source>
        <dbReference type="ARBA" id="ARBA00013555"/>
    </source>
</evidence>
<dbReference type="Gene3D" id="3.40.1110.10">
    <property type="entry name" value="Calcium-transporting ATPase, cytoplasmic domain N"/>
    <property type="match status" value="1"/>
</dbReference>
<dbReference type="GO" id="GO:0005524">
    <property type="term" value="F:ATP binding"/>
    <property type="evidence" value="ECO:0007669"/>
    <property type="project" value="UniProtKB-KW"/>
</dbReference>
<evidence type="ECO:0000259" key="21">
    <source>
        <dbReference type="PROSITE" id="PS51755"/>
    </source>
</evidence>
<proteinExistence type="inferred from homology"/>
<dbReference type="Proteomes" id="UP000286147">
    <property type="component" value="Unassembled WGS sequence"/>
</dbReference>
<keyword evidence="11" id="KW-0067">ATP-binding</keyword>
<feature type="DNA-binding region" description="OmpR/PhoB-type" evidence="19">
    <location>
        <begin position="787"/>
        <end position="892"/>
    </location>
</feature>
<dbReference type="SFLD" id="SFLDG00002">
    <property type="entry name" value="C1.7:_P-type_atpase_like"/>
    <property type="match status" value="1"/>
</dbReference>
<feature type="transmembrane region" description="Helical" evidence="20">
    <location>
        <begin position="671"/>
        <end position="693"/>
    </location>
</feature>
<dbReference type="InterPro" id="IPR004014">
    <property type="entry name" value="ATPase_P-typ_cation-transptr_N"/>
</dbReference>
<dbReference type="InterPro" id="IPR016032">
    <property type="entry name" value="Sig_transdc_resp-reg_C-effctor"/>
</dbReference>
<dbReference type="InterPro" id="IPR036412">
    <property type="entry name" value="HAD-like_sf"/>
</dbReference>
<keyword evidence="12" id="KW-0460">Magnesium</keyword>
<evidence type="ECO:0000256" key="16">
    <source>
        <dbReference type="ARBA" id="ARBA00023136"/>
    </source>
</evidence>
<dbReference type="NCBIfam" id="TIGR01524">
    <property type="entry name" value="ATPase-IIIB_Mg"/>
    <property type="match status" value="1"/>
</dbReference>
<evidence type="ECO:0000256" key="4">
    <source>
        <dbReference type="ARBA" id="ARBA00012786"/>
    </source>
</evidence>
<dbReference type="Gene3D" id="3.40.50.1000">
    <property type="entry name" value="HAD superfamily/HAD-like"/>
    <property type="match status" value="1"/>
</dbReference>
<feature type="transmembrane region" description="Helical" evidence="20">
    <location>
        <begin position="263"/>
        <end position="283"/>
    </location>
</feature>
<dbReference type="InterPro" id="IPR059000">
    <property type="entry name" value="ATPase_P-type_domA"/>
</dbReference>
<dbReference type="InterPro" id="IPR001867">
    <property type="entry name" value="OmpR/PhoB-type_DNA-bd"/>
</dbReference>
<comment type="catalytic activity">
    <reaction evidence="18">
        <text>Mg(2+)(out) + ATP + H2O = Mg(2+)(in) + ADP + phosphate + H(+)</text>
        <dbReference type="Rhea" id="RHEA:10260"/>
        <dbReference type="ChEBI" id="CHEBI:15377"/>
        <dbReference type="ChEBI" id="CHEBI:15378"/>
        <dbReference type="ChEBI" id="CHEBI:18420"/>
        <dbReference type="ChEBI" id="CHEBI:30616"/>
        <dbReference type="ChEBI" id="CHEBI:43474"/>
        <dbReference type="ChEBI" id="CHEBI:456216"/>
        <dbReference type="EC" id="7.2.2.14"/>
    </reaction>
</comment>
<dbReference type="InterPro" id="IPR006068">
    <property type="entry name" value="ATPase_P-typ_cation-transptr_C"/>
</dbReference>
<gene>
    <name evidence="22" type="primary">mgtA</name>
    <name evidence="22" type="ORF">DWY77_04250</name>
</gene>
<keyword evidence="8" id="KW-0597">Phosphoprotein</keyword>
<protein>
    <recommendedName>
        <fullName evidence="5">Magnesium-transporting ATPase, P-type 1</fullName>
        <ecNumber evidence="4">7.2.2.14</ecNumber>
    </recommendedName>
    <alternativeName>
        <fullName evidence="17">Mg(2+) transport ATPase, P-type 1</fullName>
    </alternativeName>
</protein>
<dbReference type="InterPro" id="IPR044492">
    <property type="entry name" value="P_typ_ATPase_HD_dom"/>
</dbReference>
<evidence type="ECO:0000256" key="12">
    <source>
        <dbReference type="ARBA" id="ARBA00022842"/>
    </source>
</evidence>
<dbReference type="SUPFAM" id="SSF81665">
    <property type="entry name" value="Calcium ATPase, transmembrane domain M"/>
    <property type="match status" value="1"/>
</dbReference>
<dbReference type="SFLD" id="SFLDS00003">
    <property type="entry name" value="Haloacid_Dehalogenase"/>
    <property type="match status" value="1"/>
</dbReference>
<comment type="caution">
    <text evidence="22">The sequence shown here is derived from an EMBL/GenBank/DDBJ whole genome shotgun (WGS) entry which is preliminary data.</text>
</comment>
<dbReference type="InterPro" id="IPR001757">
    <property type="entry name" value="P_typ_ATPase"/>
</dbReference>
<dbReference type="Pfam" id="PF13246">
    <property type="entry name" value="Cation_ATPase"/>
    <property type="match status" value="1"/>
</dbReference>
<evidence type="ECO:0000256" key="14">
    <source>
        <dbReference type="ARBA" id="ARBA00022989"/>
    </source>
</evidence>
<feature type="transmembrane region" description="Helical" evidence="20">
    <location>
        <begin position="740"/>
        <end position="764"/>
    </location>
</feature>
<evidence type="ECO:0000256" key="6">
    <source>
        <dbReference type="ARBA" id="ARBA00022475"/>
    </source>
</evidence>
<organism evidence="22 23">
    <name type="scientific">Megamonas rupellensis</name>
    <dbReference type="NCBI Taxonomy" id="491921"/>
    <lineage>
        <taxon>Bacteria</taxon>
        <taxon>Bacillati</taxon>
        <taxon>Bacillota</taxon>
        <taxon>Negativicutes</taxon>
        <taxon>Selenomonadales</taxon>
        <taxon>Selenomonadaceae</taxon>
        <taxon>Megamonas</taxon>
    </lineage>
</organism>
<dbReference type="InterPro" id="IPR023298">
    <property type="entry name" value="ATPase_P-typ_TM_dom_sf"/>
</dbReference>
<keyword evidence="9 20" id="KW-0812">Transmembrane</keyword>
<dbReference type="PROSITE" id="PS51755">
    <property type="entry name" value="OMPR_PHOB"/>
    <property type="match status" value="1"/>
</dbReference>
<evidence type="ECO:0000256" key="7">
    <source>
        <dbReference type="ARBA" id="ARBA00022519"/>
    </source>
</evidence>
<dbReference type="GO" id="GO:0016887">
    <property type="term" value="F:ATP hydrolysis activity"/>
    <property type="evidence" value="ECO:0007669"/>
    <property type="project" value="InterPro"/>
</dbReference>
<dbReference type="InterPro" id="IPR008250">
    <property type="entry name" value="ATPase_P-typ_transduc_dom_A_sf"/>
</dbReference>
<evidence type="ECO:0000256" key="20">
    <source>
        <dbReference type="SAM" id="Phobius"/>
    </source>
</evidence>
<dbReference type="GO" id="GO:0005886">
    <property type="term" value="C:plasma membrane"/>
    <property type="evidence" value="ECO:0007669"/>
    <property type="project" value="UniProtKB-SubCell"/>
</dbReference>
<dbReference type="InterPro" id="IPR006415">
    <property type="entry name" value="P-type_ATPase_IIIB"/>
</dbReference>
<dbReference type="Pfam" id="PF00690">
    <property type="entry name" value="Cation_ATPase_N"/>
    <property type="match status" value="1"/>
</dbReference>
<dbReference type="NCBIfam" id="TIGR01494">
    <property type="entry name" value="ATPase_P-type"/>
    <property type="match status" value="1"/>
</dbReference>
<sequence>MYKIFSLNNKLKQYLTIDLDKLYILLNTSSKGLKFNQILLQRKNFGDNNFNNLDHSFTKQHLYRAFFNPFTIILYIISIISIITDIIYPIQLHQNYSTITIIIIMIILSVIIRFSYEQRSFYRLSKMDTFLNNYIAVKRNNKWIDIPIKNLVVGDYVYLTANTKVPADIRLIKTNSLFVSQAILTGESDIIEKHSDIKNLDNMTITNYSNLAFMGTSIISGSGEGIVLNVGTNTLYGSFAQNKTSKITSTSFFKDANSISLTLIKFMAILIPIVSIISILVHGSLLYSFVFALSIAIGLTPELLPMIITTCLVKGSNYLSKQKIILKDIYAMQCFGSMDILCVDKTGTLTSNNIILEYYLDILGNENQKTLDFAYLNSYHLSSYPNHIDNAILKYATIPQKKDYFQQLINENKRISEIPFDFERKCSSVIIQNEHQKLLITKGDVKELFKRCQYIEYQNKILPIDNKNTQSIHAVIDEMLEDGMKVMAVAYKPLIDTTSIDLESENNLILIGYLAFFDAPKKSSIEAIKKLQSLNVNIKLLTGDNVSVATSICKRVGISTTDIITGNELSNLNPAQLDKLIEKTTIFAELTPDQKRMIITSLQQNGHTVGFLGDGLNDIPAIVEADIGISINEATDSTKDVANVILCQKDLTILHKAIIEGRKTFTNITKYIKITASSNFGNIFSIICASAFLPFLPMTAIQLLLLNILYDILCLILPWDKIDNENYRLPLNWSNHHLGSFMCFFGPLSSIFDIITFLFLYFIFCPLFTNGLLYSELTDIHLQTIYISLFQTGWFLESMWSQILILQIKVLRNNIEIILTPKEFDILYFLAKNKGEVFTKEQIYQAVWEEDFLLSDNNIMAFIRKLRKKIEPQPDSPEYIITILGIGYKFNENI</sequence>
<dbReference type="GO" id="GO:0000160">
    <property type="term" value="P:phosphorelay signal transduction system"/>
    <property type="evidence" value="ECO:0007669"/>
    <property type="project" value="InterPro"/>
</dbReference>
<evidence type="ECO:0000256" key="19">
    <source>
        <dbReference type="PROSITE-ProRule" id="PRU01091"/>
    </source>
</evidence>
<evidence type="ECO:0000313" key="22">
    <source>
        <dbReference type="EMBL" id="RGQ84597.1"/>
    </source>
</evidence>
<dbReference type="SUPFAM" id="SSF81653">
    <property type="entry name" value="Calcium ATPase, transduction domain A"/>
    <property type="match status" value="1"/>
</dbReference>
<evidence type="ECO:0000256" key="17">
    <source>
        <dbReference type="ARBA" id="ARBA00029806"/>
    </source>
</evidence>
<dbReference type="GO" id="GO:0006355">
    <property type="term" value="P:regulation of DNA-templated transcription"/>
    <property type="evidence" value="ECO:0007669"/>
    <property type="project" value="InterPro"/>
</dbReference>
<dbReference type="Pfam" id="PF00689">
    <property type="entry name" value="Cation_ATPase_C"/>
    <property type="match status" value="1"/>
</dbReference>